<dbReference type="EMBL" id="JAUBYV010000003">
    <property type="protein sequence ID" value="KAK2627653.1"/>
    <property type="molecule type" value="Genomic_DNA"/>
</dbReference>
<sequence length="674" mass="72216">MERYPSTPIRRAGWSARAFTLRGRDGWRSISSLVASKQMGNGWTFPFRALSLPPPPPPPPSPLGSPQLHSHLRHGHGHGNCHRYRHRHHRSPPQHTPMPIPTDCMTIYKGHCASSSHLPPFFSSLSNPPPPPTLHDSLAMFLQAGFAAGCVAVAAALPQVSQIRDGQLRAPTTAVLGSQISDAQRQGPLATTAPAGPVASPFDSYSYPQEPSINSAAVASVASYAGIPAAEIPGASNAVPPIVSSQVTGVTSHGPYSGTPTTTGALSNSPAGTAIPMLPPNPTATYSPDGTLHDQQPIPYTPAGGLGTNGTEPVYRVQSDFDYQSILLGLYQEWIELDLFHHILATFSEEEFTAAGLTPSDRFLIEFMADQESGHATLLSNLLGGPGGATPQCTYNYPFTTVHEAFDFTQKLTRFGESGVWGFQAHLDAREVAQLLDQSIATEARQQMIFRQFAGLFPMPVWFETGIPQSWAWTLLAPYISECPANSKRLAWQNFPALTVLNQPNSARWNASQTGFNETTGFGPAAPSSDPPAAESCIGNHNVTGFDCSAAISQNRSIPLSYPGREVFLSWEDKGLPVGPNNSYVTDTSAGAPAWVLWVSQLNITYSPLTNISSQDGMNYGQTIQPDVSTYEGDPAINGTMFIALTDANLPYTAFNLSNVNPHVAAGPFLYQAG</sequence>
<protein>
    <recommendedName>
        <fullName evidence="4">Protein rds1</fullName>
    </recommendedName>
</protein>
<evidence type="ECO:0008006" key="4">
    <source>
        <dbReference type="Google" id="ProtNLM"/>
    </source>
</evidence>
<dbReference type="Pfam" id="PF13668">
    <property type="entry name" value="Ferritin_2"/>
    <property type="match status" value="1"/>
</dbReference>
<comment type="caution">
    <text evidence="2">The sequence shown here is derived from an EMBL/GenBank/DDBJ whole genome shotgun (WGS) entry which is preliminary data.</text>
</comment>
<dbReference type="PANTHER" id="PTHR38705">
    <property type="entry name" value="PROTEIN RDS1"/>
    <property type="match status" value="1"/>
</dbReference>
<evidence type="ECO:0000313" key="2">
    <source>
        <dbReference type="EMBL" id="KAK2627653.1"/>
    </source>
</evidence>
<accession>A0AAD9T028</accession>
<feature type="compositionally biased region" description="Basic residues" evidence="1">
    <location>
        <begin position="70"/>
        <end position="92"/>
    </location>
</feature>
<keyword evidence="3" id="KW-1185">Reference proteome</keyword>
<feature type="compositionally biased region" description="Polar residues" evidence="1">
    <location>
        <begin position="258"/>
        <end position="271"/>
    </location>
</feature>
<proteinExistence type="predicted"/>
<evidence type="ECO:0000256" key="1">
    <source>
        <dbReference type="SAM" id="MobiDB-lite"/>
    </source>
</evidence>
<dbReference type="AlphaFoldDB" id="A0AAD9T028"/>
<organism evidence="2 3">
    <name type="scientific">Diplocarpon rosae</name>
    <dbReference type="NCBI Taxonomy" id="946125"/>
    <lineage>
        <taxon>Eukaryota</taxon>
        <taxon>Fungi</taxon>
        <taxon>Dikarya</taxon>
        <taxon>Ascomycota</taxon>
        <taxon>Pezizomycotina</taxon>
        <taxon>Leotiomycetes</taxon>
        <taxon>Helotiales</taxon>
        <taxon>Drepanopezizaceae</taxon>
        <taxon>Diplocarpon</taxon>
    </lineage>
</organism>
<feature type="region of interest" description="Disordered" evidence="1">
    <location>
        <begin position="51"/>
        <end position="98"/>
    </location>
</feature>
<reference evidence="2" key="1">
    <citation type="submission" date="2023-06" db="EMBL/GenBank/DDBJ databases">
        <title>Draft genome of Marssonina rosae.</title>
        <authorList>
            <person name="Cheng Q."/>
        </authorList>
    </citation>
    <scope>NUCLEOTIDE SEQUENCE</scope>
    <source>
        <strain evidence="2">R4</strain>
    </source>
</reference>
<evidence type="ECO:0000313" key="3">
    <source>
        <dbReference type="Proteomes" id="UP001285354"/>
    </source>
</evidence>
<feature type="region of interest" description="Disordered" evidence="1">
    <location>
        <begin position="248"/>
        <end position="294"/>
    </location>
</feature>
<name>A0AAD9T028_9HELO</name>
<dbReference type="PANTHER" id="PTHR38705:SF1">
    <property type="entry name" value="PROTEIN RDS1"/>
    <property type="match status" value="1"/>
</dbReference>
<gene>
    <name evidence="2" type="ORF">QTJ16_002299</name>
</gene>
<dbReference type="Proteomes" id="UP001285354">
    <property type="component" value="Unassembled WGS sequence"/>
</dbReference>
<dbReference type="InterPro" id="IPR039254">
    <property type="entry name" value="Rds1"/>
</dbReference>
<feature type="compositionally biased region" description="Pro residues" evidence="1">
    <location>
        <begin position="52"/>
        <end position="63"/>
    </location>
</feature>